<dbReference type="Proteomes" id="UP000699042">
    <property type="component" value="Unassembled WGS sequence"/>
</dbReference>
<reference evidence="1" key="1">
    <citation type="submission" date="2021-05" db="EMBL/GenBank/DDBJ databases">
        <title>Comparative genomics of three Colletotrichum scovillei strains and genetic complementation revealed genes involved fungal growth and virulence on chili pepper.</title>
        <authorList>
            <person name="Hsieh D.-K."/>
            <person name="Chuang S.-C."/>
            <person name="Chen C.-Y."/>
            <person name="Chao Y.-T."/>
            <person name="Lu M.-Y.J."/>
            <person name="Lee M.-H."/>
            <person name="Shih M.-C."/>
        </authorList>
    </citation>
    <scope>NUCLEOTIDE SEQUENCE</scope>
    <source>
        <strain evidence="1">Coll-153</strain>
    </source>
</reference>
<sequence length="51" mass="5778">MPIRSGSYWSGQSALPGNLGWTDEYETLEAFKQHALRIHAREMLGNACRVE</sequence>
<accession>A0A9P7RD59</accession>
<dbReference type="AlphaFoldDB" id="A0A9P7RD59"/>
<organism evidence="1 2">
    <name type="scientific">Colletotrichum scovillei</name>
    <dbReference type="NCBI Taxonomy" id="1209932"/>
    <lineage>
        <taxon>Eukaryota</taxon>
        <taxon>Fungi</taxon>
        <taxon>Dikarya</taxon>
        <taxon>Ascomycota</taxon>
        <taxon>Pezizomycotina</taxon>
        <taxon>Sordariomycetes</taxon>
        <taxon>Hypocreomycetidae</taxon>
        <taxon>Glomerellales</taxon>
        <taxon>Glomerellaceae</taxon>
        <taxon>Colletotrichum</taxon>
        <taxon>Colletotrichum acutatum species complex</taxon>
    </lineage>
</organism>
<dbReference type="EMBL" id="JAESDN010000002">
    <property type="protein sequence ID" value="KAG7055128.1"/>
    <property type="molecule type" value="Genomic_DNA"/>
</dbReference>
<proteinExistence type="predicted"/>
<name>A0A9P7RD59_9PEZI</name>
<keyword evidence="2" id="KW-1185">Reference proteome</keyword>
<evidence type="ECO:0000313" key="1">
    <source>
        <dbReference type="EMBL" id="KAG7055128.1"/>
    </source>
</evidence>
<protein>
    <submittedName>
        <fullName evidence="1">Uncharacterized protein</fullName>
    </submittedName>
</protein>
<evidence type="ECO:0000313" key="2">
    <source>
        <dbReference type="Proteomes" id="UP000699042"/>
    </source>
</evidence>
<comment type="caution">
    <text evidence="1">The sequence shown here is derived from an EMBL/GenBank/DDBJ whole genome shotgun (WGS) entry which is preliminary data.</text>
</comment>
<gene>
    <name evidence="1" type="ORF">JMJ77_007595</name>
</gene>